<dbReference type="AlphaFoldDB" id="A0A9N8PZP2"/>
<name>A0A9N8PZP2_CHRIL</name>
<proteinExistence type="predicted"/>
<evidence type="ECO:0000313" key="2">
    <source>
        <dbReference type="Proteomes" id="UP001154114"/>
    </source>
</evidence>
<accession>A0A9N8PZP2</accession>
<organism evidence="1 2">
    <name type="scientific">Chrysodeixis includens</name>
    <name type="common">Soybean looper</name>
    <name type="synonym">Pseudoplusia includens</name>
    <dbReference type="NCBI Taxonomy" id="689277"/>
    <lineage>
        <taxon>Eukaryota</taxon>
        <taxon>Metazoa</taxon>
        <taxon>Ecdysozoa</taxon>
        <taxon>Arthropoda</taxon>
        <taxon>Hexapoda</taxon>
        <taxon>Insecta</taxon>
        <taxon>Pterygota</taxon>
        <taxon>Neoptera</taxon>
        <taxon>Endopterygota</taxon>
        <taxon>Lepidoptera</taxon>
        <taxon>Glossata</taxon>
        <taxon>Ditrysia</taxon>
        <taxon>Noctuoidea</taxon>
        <taxon>Noctuidae</taxon>
        <taxon>Plusiinae</taxon>
        <taxon>Chrysodeixis</taxon>
    </lineage>
</organism>
<reference evidence="1" key="1">
    <citation type="submission" date="2021-12" db="EMBL/GenBank/DDBJ databases">
        <authorList>
            <person name="King R."/>
        </authorList>
    </citation>
    <scope>NUCLEOTIDE SEQUENCE</scope>
</reference>
<dbReference type="Proteomes" id="UP001154114">
    <property type="component" value="Chromosome 21"/>
</dbReference>
<evidence type="ECO:0000313" key="1">
    <source>
        <dbReference type="EMBL" id="CAD0204524.1"/>
    </source>
</evidence>
<gene>
    <name evidence="1" type="ORF">CINC_LOCUS6832</name>
</gene>
<keyword evidence="2" id="KW-1185">Reference proteome</keyword>
<dbReference type="EMBL" id="LR824024">
    <property type="protein sequence ID" value="CAD0204524.1"/>
    <property type="molecule type" value="Genomic_DNA"/>
</dbReference>
<protein>
    <submittedName>
        <fullName evidence="1">Uncharacterized protein</fullName>
    </submittedName>
</protein>
<sequence>MTICSNSRESCYTNCTSINTYMPMFYTKLSRLLFIDNICPMIFDNNSLISFSLTKGVKVKTRFNNKTRNQYCLKRVLIMIQVVSKFQINSDLCFNFYPFFP</sequence>